<evidence type="ECO:0000313" key="2">
    <source>
        <dbReference type="EMBL" id="EGP85185.1"/>
    </source>
</evidence>
<dbReference type="KEGG" id="ztr:MYCGRDRAFT_110635"/>
<keyword evidence="1" id="KW-0472">Membrane</keyword>
<dbReference type="VEuPathDB" id="FungiDB:ZTRI_8.734"/>
<dbReference type="EMBL" id="CM001203">
    <property type="protein sequence ID" value="EGP85185.1"/>
    <property type="molecule type" value="Genomic_DNA"/>
</dbReference>
<dbReference type="RefSeq" id="XP_003850209.1">
    <property type="nucleotide sequence ID" value="XM_003850161.1"/>
</dbReference>
<dbReference type="InParanoid" id="F9XHD8"/>
<keyword evidence="1" id="KW-1133">Transmembrane helix</keyword>
<keyword evidence="3" id="KW-1185">Reference proteome</keyword>
<dbReference type="AlphaFoldDB" id="F9XHD8"/>
<reference evidence="2 3" key="1">
    <citation type="journal article" date="2011" name="PLoS Genet.">
        <title>Finished genome of the fungal wheat pathogen Mycosphaerella graminicola reveals dispensome structure, chromosome plasticity, and stealth pathogenesis.</title>
        <authorList>
            <person name="Goodwin S.B."/>
            <person name="Ben M'barek S."/>
            <person name="Dhillon B."/>
            <person name="Wittenberg A.H.J."/>
            <person name="Crane C.F."/>
            <person name="Hane J.K."/>
            <person name="Foster A.J."/>
            <person name="Van der Lee T.A.J."/>
            <person name="Grimwood J."/>
            <person name="Aerts A."/>
            <person name="Antoniw J."/>
            <person name="Bailey A."/>
            <person name="Bluhm B."/>
            <person name="Bowler J."/>
            <person name="Bristow J."/>
            <person name="van der Burgt A."/>
            <person name="Canto-Canche B."/>
            <person name="Churchill A.C.L."/>
            <person name="Conde-Ferraez L."/>
            <person name="Cools H.J."/>
            <person name="Coutinho P.M."/>
            <person name="Csukai M."/>
            <person name="Dehal P."/>
            <person name="De Wit P."/>
            <person name="Donzelli B."/>
            <person name="van de Geest H.C."/>
            <person name="van Ham R.C.H.J."/>
            <person name="Hammond-Kosack K.E."/>
            <person name="Henrissat B."/>
            <person name="Kilian A."/>
            <person name="Kobayashi A.K."/>
            <person name="Koopmann E."/>
            <person name="Kourmpetis Y."/>
            <person name="Kuzniar A."/>
            <person name="Lindquist E."/>
            <person name="Lombard V."/>
            <person name="Maliepaard C."/>
            <person name="Martins N."/>
            <person name="Mehrabi R."/>
            <person name="Nap J.P.H."/>
            <person name="Ponomarenko A."/>
            <person name="Rudd J.J."/>
            <person name="Salamov A."/>
            <person name="Schmutz J."/>
            <person name="Schouten H.J."/>
            <person name="Shapiro H."/>
            <person name="Stergiopoulos I."/>
            <person name="Torriani S.F.F."/>
            <person name="Tu H."/>
            <person name="de Vries R.P."/>
            <person name="Waalwijk C."/>
            <person name="Ware S.B."/>
            <person name="Wiebenga A."/>
            <person name="Zwiers L.-H."/>
            <person name="Oliver R.P."/>
            <person name="Grigoriev I.V."/>
            <person name="Kema G.H.J."/>
        </authorList>
    </citation>
    <scope>NUCLEOTIDE SEQUENCE [LARGE SCALE GENOMIC DNA]</scope>
    <source>
        <strain evidence="3">CBS 115943 / IPO323</strain>
    </source>
</reference>
<dbReference type="GeneID" id="13394543"/>
<evidence type="ECO:0000256" key="1">
    <source>
        <dbReference type="SAM" id="Phobius"/>
    </source>
</evidence>
<feature type="transmembrane region" description="Helical" evidence="1">
    <location>
        <begin position="143"/>
        <end position="161"/>
    </location>
</feature>
<feature type="transmembrane region" description="Helical" evidence="1">
    <location>
        <begin position="173"/>
        <end position="193"/>
    </location>
</feature>
<sequence>MSTFEQTMAALHARHPTTLRRILANLPTLELDTSATDYAHDLERELGKQAFDLLTSPLKPVGPPMNGVETIAEEVTEALSATVRLDAIANKTADAVASAYRARGWRDGFRGVSALFTNFTSFTSVANVCALIDIDANTVYASLLLYCFVMAFTCSSFYATSVIHHGSAQGARAYKNFLIGIALFIISSLLMLTTSRLKASGPTNCVFPAICLGALCGRWRILLPPSRLWPNRVQPVNAAKTWFEMATHTAFFLFCTGFFAWAAIMSIATRKSNKEEWRVFED</sequence>
<dbReference type="HOGENOM" id="CLU_987692_0_0_1"/>
<evidence type="ECO:0000313" key="3">
    <source>
        <dbReference type="Proteomes" id="UP000008062"/>
    </source>
</evidence>
<organism evidence="2 3">
    <name type="scientific">Zymoseptoria tritici (strain CBS 115943 / IPO323)</name>
    <name type="common">Speckled leaf blotch fungus</name>
    <name type="synonym">Septoria tritici</name>
    <dbReference type="NCBI Taxonomy" id="336722"/>
    <lineage>
        <taxon>Eukaryota</taxon>
        <taxon>Fungi</taxon>
        <taxon>Dikarya</taxon>
        <taxon>Ascomycota</taxon>
        <taxon>Pezizomycotina</taxon>
        <taxon>Dothideomycetes</taxon>
        <taxon>Dothideomycetidae</taxon>
        <taxon>Mycosphaerellales</taxon>
        <taxon>Mycosphaerellaceae</taxon>
        <taxon>Zymoseptoria</taxon>
    </lineage>
</organism>
<dbReference type="OrthoDB" id="10313313at2759"/>
<dbReference type="Proteomes" id="UP000008062">
    <property type="component" value="Chromosome 8"/>
</dbReference>
<accession>F9XHD8</accession>
<name>F9XHD8_ZYMTI</name>
<gene>
    <name evidence="2" type="ORF">MYCGRDRAFT_110635</name>
</gene>
<feature type="transmembrane region" description="Helical" evidence="1">
    <location>
        <begin position="242"/>
        <end position="264"/>
    </location>
</feature>
<proteinExistence type="predicted"/>
<keyword evidence="1" id="KW-0812">Transmembrane</keyword>
<protein>
    <submittedName>
        <fullName evidence="2">Uncharacterized protein</fullName>
    </submittedName>
</protein>